<dbReference type="InterPro" id="IPR005631">
    <property type="entry name" value="SDH"/>
</dbReference>
<comment type="function">
    <text evidence="4">Plays an essential role in the assembly of succinate dehydrogenase (SDH), an enzyme complex (also referred to as respiratory complex II) that is a component of both the tricarboxylic acid (TCA) cycle and the mitochondrial electron transport chain, and which couples the oxidation of succinate to fumarate with the reduction of ubiquinone (coenzyme Q) to ubiquinol. Required for flavinylation (covalent attachment of FAD) of the flavoprotein subunit of the SDH catalytic dimer.</text>
</comment>
<dbReference type="GO" id="GO:0005759">
    <property type="term" value="C:mitochondrial matrix"/>
    <property type="evidence" value="ECO:0007669"/>
    <property type="project" value="UniProtKB-SubCell"/>
</dbReference>
<dbReference type="Pfam" id="PF03937">
    <property type="entry name" value="Sdh5"/>
    <property type="match status" value="1"/>
</dbReference>
<dbReference type="FunCoup" id="B4J7I7">
    <property type="interactions" value="1268"/>
</dbReference>
<keyword evidence="7" id="KW-1185">Reference proteome</keyword>
<evidence type="ECO:0000313" key="7">
    <source>
        <dbReference type="Proteomes" id="UP000001070"/>
    </source>
</evidence>
<comment type="subcellular location">
    <subcellularLocation>
        <location evidence="1 4">Mitochondrion matrix</location>
    </subcellularLocation>
</comment>
<evidence type="ECO:0000256" key="3">
    <source>
        <dbReference type="ARBA" id="ARBA00023186"/>
    </source>
</evidence>
<dbReference type="EMBL" id="CH916367">
    <property type="protein sequence ID" value="EDW01111.1"/>
    <property type="molecule type" value="Genomic_DNA"/>
</dbReference>
<comment type="similarity">
    <text evidence="4">Belongs to the SDHAF2 family.</text>
</comment>
<evidence type="ECO:0000256" key="2">
    <source>
        <dbReference type="ARBA" id="ARBA00023128"/>
    </source>
</evidence>
<protein>
    <recommendedName>
        <fullName evidence="4">Succinate dehydrogenase assembly factor 2, mitochondrial</fullName>
        <shortName evidence="4">SDH assembly factor 2</shortName>
        <shortName evidence="4">SDHAF2</shortName>
    </recommendedName>
</protein>
<dbReference type="eggNOG" id="KOG3326">
    <property type="taxonomic scope" value="Eukaryota"/>
</dbReference>
<dbReference type="InterPro" id="IPR028882">
    <property type="entry name" value="SDHAF2"/>
</dbReference>
<dbReference type="GO" id="GO:0034553">
    <property type="term" value="P:mitochondrial respiratory chain complex II assembly"/>
    <property type="evidence" value="ECO:0007669"/>
    <property type="project" value="TreeGrafter"/>
</dbReference>
<dbReference type="STRING" id="7222.B4J7I7"/>
<accession>B4J7I7</accession>
<comment type="subunit">
    <text evidence="4">Interacts with the flavoprotein subunit within the SDH catalytic dimer.</text>
</comment>
<dbReference type="InParanoid" id="B4J7I7"/>
<keyword evidence="5" id="KW-0732">Signal</keyword>
<dbReference type="AlphaFoldDB" id="B4J7I7"/>
<dbReference type="OrthoDB" id="284292at2759"/>
<organism evidence="7">
    <name type="scientific">Drosophila grimshawi</name>
    <name type="common">Hawaiian fruit fly</name>
    <name type="synonym">Idiomyia grimshawi</name>
    <dbReference type="NCBI Taxonomy" id="7222"/>
    <lineage>
        <taxon>Eukaryota</taxon>
        <taxon>Metazoa</taxon>
        <taxon>Ecdysozoa</taxon>
        <taxon>Arthropoda</taxon>
        <taxon>Hexapoda</taxon>
        <taxon>Insecta</taxon>
        <taxon>Pterygota</taxon>
        <taxon>Neoptera</taxon>
        <taxon>Endopterygota</taxon>
        <taxon>Diptera</taxon>
        <taxon>Brachycera</taxon>
        <taxon>Muscomorpha</taxon>
        <taxon>Ephydroidea</taxon>
        <taxon>Drosophilidae</taxon>
        <taxon>Drosophila</taxon>
        <taxon>Hawaiian Drosophila</taxon>
    </lineage>
</organism>
<evidence type="ECO:0000256" key="1">
    <source>
        <dbReference type="ARBA" id="ARBA00004305"/>
    </source>
</evidence>
<evidence type="ECO:0000313" key="6">
    <source>
        <dbReference type="EMBL" id="EDW01111.1"/>
    </source>
</evidence>
<name>B4J7I7_DROGR</name>
<dbReference type="Proteomes" id="UP000001070">
    <property type="component" value="Unassembled WGS sequence"/>
</dbReference>
<evidence type="ECO:0000256" key="4">
    <source>
        <dbReference type="HAMAP-Rule" id="MF_03057"/>
    </source>
</evidence>
<dbReference type="GO" id="GO:0006121">
    <property type="term" value="P:mitochondrial electron transport, succinate to ubiquinone"/>
    <property type="evidence" value="ECO:0007669"/>
    <property type="project" value="UniProtKB-UniRule"/>
</dbReference>
<keyword evidence="2 4" id="KW-0496">Mitochondrion</keyword>
<dbReference type="HAMAP" id="MF_03057">
    <property type="entry name" value="SDHAF2"/>
    <property type="match status" value="1"/>
</dbReference>
<reference evidence="6 7" key="1">
    <citation type="journal article" date="2007" name="Nature">
        <title>Evolution of genes and genomes on the Drosophila phylogeny.</title>
        <authorList>
            <consortium name="Drosophila 12 Genomes Consortium"/>
            <person name="Clark A.G."/>
            <person name="Eisen M.B."/>
            <person name="Smith D.R."/>
            <person name="Bergman C.M."/>
            <person name="Oliver B."/>
            <person name="Markow T.A."/>
            <person name="Kaufman T.C."/>
            <person name="Kellis M."/>
            <person name="Gelbart W."/>
            <person name="Iyer V.N."/>
            <person name="Pollard D.A."/>
            <person name="Sackton T.B."/>
            <person name="Larracuente A.M."/>
            <person name="Singh N.D."/>
            <person name="Abad J.P."/>
            <person name="Abt D.N."/>
            <person name="Adryan B."/>
            <person name="Aguade M."/>
            <person name="Akashi H."/>
            <person name="Anderson W.W."/>
            <person name="Aquadro C.F."/>
            <person name="Ardell D.H."/>
            <person name="Arguello R."/>
            <person name="Artieri C.G."/>
            <person name="Barbash D.A."/>
            <person name="Barker D."/>
            <person name="Barsanti P."/>
            <person name="Batterham P."/>
            <person name="Batzoglou S."/>
            <person name="Begun D."/>
            <person name="Bhutkar A."/>
            <person name="Blanco E."/>
            <person name="Bosak S.A."/>
            <person name="Bradley R.K."/>
            <person name="Brand A.D."/>
            <person name="Brent M.R."/>
            <person name="Brooks A.N."/>
            <person name="Brown R.H."/>
            <person name="Butlin R.K."/>
            <person name="Caggese C."/>
            <person name="Calvi B.R."/>
            <person name="Bernardo de Carvalho A."/>
            <person name="Caspi A."/>
            <person name="Castrezana S."/>
            <person name="Celniker S.E."/>
            <person name="Chang J.L."/>
            <person name="Chapple C."/>
            <person name="Chatterji S."/>
            <person name="Chinwalla A."/>
            <person name="Civetta A."/>
            <person name="Clifton S.W."/>
            <person name="Comeron J.M."/>
            <person name="Costello J.C."/>
            <person name="Coyne J.A."/>
            <person name="Daub J."/>
            <person name="David R.G."/>
            <person name="Delcher A.L."/>
            <person name="Delehaunty K."/>
            <person name="Do C.B."/>
            <person name="Ebling H."/>
            <person name="Edwards K."/>
            <person name="Eickbush T."/>
            <person name="Evans J.D."/>
            <person name="Filipski A."/>
            <person name="Findeiss S."/>
            <person name="Freyhult E."/>
            <person name="Fulton L."/>
            <person name="Fulton R."/>
            <person name="Garcia A.C."/>
            <person name="Gardiner A."/>
            <person name="Garfield D.A."/>
            <person name="Garvin B.E."/>
            <person name="Gibson G."/>
            <person name="Gilbert D."/>
            <person name="Gnerre S."/>
            <person name="Godfrey J."/>
            <person name="Good R."/>
            <person name="Gotea V."/>
            <person name="Gravely B."/>
            <person name="Greenberg A.J."/>
            <person name="Griffiths-Jones S."/>
            <person name="Gross S."/>
            <person name="Guigo R."/>
            <person name="Gustafson E.A."/>
            <person name="Haerty W."/>
            <person name="Hahn M.W."/>
            <person name="Halligan D.L."/>
            <person name="Halpern A.L."/>
            <person name="Halter G.M."/>
            <person name="Han M.V."/>
            <person name="Heger A."/>
            <person name="Hillier L."/>
            <person name="Hinrichs A.S."/>
            <person name="Holmes I."/>
            <person name="Hoskins R.A."/>
            <person name="Hubisz M.J."/>
            <person name="Hultmark D."/>
            <person name="Huntley M.A."/>
            <person name="Jaffe D.B."/>
            <person name="Jagadeeshan S."/>
            <person name="Jeck W.R."/>
            <person name="Johnson J."/>
            <person name="Jones C.D."/>
            <person name="Jordan W.C."/>
            <person name="Karpen G.H."/>
            <person name="Kataoka E."/>
            <person name="Keightley P.D."/>
            <person name="Kheradpour P."/>
            <person name="Kirkness E.F."/>
            <person name="Koerich L.B."/>
            <person name="Kristiansen K."/>
            <person name="Kudrna D."/>
            <person name="Kulathinal R.J."/>
            <person name="Kumar S."/>
            <person name="Kwok R."/>
            <person name="Lander E."/>
            <person name="Langley C.H."/>
            <person name="Lapoint R."/>
            <person name="Lazzaro B.P."/>
            <person name="Lee S.J."/>
            <person name="Levesque L."/>
            <person name="Li R."/>
            <person name="Lin C.F."/>
            <person name="Lin M.F."/>
            <person name="Lindblad-Toh K."/>
            <person name="Llopart A."/>
            <person name="Long M."/>
            <person name="Low L."/>
            <person name="Lozovsky E."/>
            <person name="Lu J."/>
            <person name="Luo M."/>
            <person name="Machado C.A."/>
            <person name="Makalowski W."/>
            <person name="Marzo M."/>
            <person name="Matsuda M."/>
            <person name="Matzkin L."/>
            <person name="McAllister B."/>
            <person name="McBride C.S."/>
            <person name="McKernan B."/>
            <person name="McKernan K."/>
            <person name="Mendez-Lago M."/>
            <person name="Minx P."/>
            <person name="Mollenhauer M.U."/>
            <person name="Montooth K."/>
            <person name="Mount S.M."/>
            <person name="Mu X."/>
            <person name="Myers E."/>
            <person name="Negre B."/>
            <person name="Newfeld S."/>
            <person name="Nielsen R."/>
            <person name="Noor M.A."/>
            <person name="O'Grady P."/>
            <person name="Pachter L."/>
            <person name="Papaceit M."/>
            <person name="Parisi M.J."/>
            <person name="Parisi M."/>
            <person name="Parts L."/>
            <person name="Pedersen J.S."/>
            <person name="Pesole G."/>
            <person name="Phillippy A.M."/>
            <person name="Ponting C.P."/>
            <person name="Pop M."/>
            <person name="Porcelli D."/>
            <person name="Powell J.R."/>
            <person name="Prohaska S."/>
            <person name="Pruitt K."/>
            <person name="Puig M."/>
            <person name="Quesneville H."/>
            <person name="Ram K.R."/>
            <person name="Rand D."/>
            <person name="Rasmussen M.D."/>
            <person name="Reed L.K."/>
            <person name="Reenan R."/>
            <person name="Reily A."/>
            <person name="Remington K.A."/>
            <person name="Rieger T.T."/>
            <person name="Ritchie M.G."/>
            <person name="Robin C."/>
            <person name="Rogers Y.H."/>
            <person name="Rohde C."/>
            <person name="Rozas J."/>
            <person name="Rubenfield M.J."/>
            <person name="Ruiz A."/>
            <person name="Russo S."/>
            <person name="Salzberg S.L."/>
            <person name="Sanchez-Gracia A."/>
            <person name="Saranga D.J."/>
            <person name="Sato H."/>
            <person name="Schaeffer S.W."/>
            <person name="Schatz M.C."/>
            <person name="Schlenke T."/>
            <person name="Schwartz R."/>
            <person name="Segarra C."/>
            <person name="Singh R.S."/>
            <person name="Sirot L."/>
            <person name="Sirota M."/>
            <person name="Sisneros N.B."/>
            <person name="Smith C.D."/>
            <person name="Smith T.F."/>
            <person name="Spieth J."/>
            <person name="Stage D.E."/>
            <person name="Stark A."/>
            <person name="Stephan W."/>
            <person name="Strausberg R.L."/>
            <person name="Strempel S."/>
            <person name="Sturgill D."/>
            <person name="Sutton G."/>
            <person name="Sutton G.G."/>
            <person name="Tao W."/>
            <person name="Teichmann S."/>
            <person name="Tobari Y.N."/>
            <person name="Tomimura Y."/>
            <person name="Tsolas J.M."/>
            <person name="Valente V.L."/>
            <person name="Venter E."/>
            <person name="Venter J.C."/>
            <person name="Vicario S."/>
            <person name="Vieira F.G."/>
            <person name="Vilella A.J."/>
            <person name="Villasante A."/>
            <person name="Walenz B."/>
            <person name="Wang J."/>
            <person name="Wasserman M."/>
            <person name="Watts T."/>
            <person name="Wilson D."/>
            <person name="Wilson R.K."/>
            <person name="Wing R.A."/>
            <person name="Wolfner M.F."/>
            <person name="Wong A."/>
            <person name="Wong G.K."/>
            <person name="Wu C.I."/>
            <person name="Wu G."/>
            <person name="Yamamoto D."/>
            <person name="Yang H.P."/>
            <person name="Yang S.P."/>
            <person name="Yorke J.A."/>
            <person name="Yoshida K."/>
            <person name="Zdobnov E."/>
            <person name="Zhang P."/>
            <person name="Zhang Y."/>
            <person name="Zimin A.V."/>
            <person name="Baldwin J."/>
            <person name="Abdouelleil A."/>
            <person name="Abdulkadir J."/>
            <person name="Abebe A."/>
            <person name="Abera B."/>
            <person name="Abreu J."/>
            <person name="Acer S.C."/>
            <person name="Aftuck L."/>
            <person name="Alexander A."/>
            <person name="An P."/>
            <person name="Anderson E."/>
            <person name="Anderson S."/>
            <person name="Arachi H."/>
            <person name="Azer M."/>
            <person name="Bachantsang P."/>
            <person name="Barry A."/>
            <person name="Bayul T."/>
            <person name="Berlin A."/>
            <person name="Bessette D."/>
            <person name="Bloom T."/>
            <person name="Blye J."/>
            <person name="Boguslavskiy L."/>
            <person name="Bonnet C."/>
            <person name="Boukhgalter B."/>
            <person name="Bourzgui I."/>
            <person name="Brown A."/>
            <person name="Cahill P."/>
            <person name="Channer S."/>
            <person name="Cheshatsang Y."/>
            <person name="Chuda L."/>
            <person name="Citroen M."/>
            <person name="Collymore A."/>
            <person name="Cooke P."/>
            <person name="Costello M."/>
            <person name="D'Aco K."/>
            <person name="Daza R."/>
            <person name="De Haan G."/>
            <person name="DeGray S."/>
            <person name="DeMaso C."/>
            <person name="Dhargay N."/>
            <person name="Dooley K."/>
            <person name="Dooley E."/>
            <person name="Doricent M."/>
            <person name="Dorje P."/>
            <person name="Dorjee K."/>
            <person name="Dupes A."/>
            <person name="Elong R."/>
            <person name="Falk J."/>
            <person name="Farina A."/>
            <person name="Faro S."/>
            <person name="Ferguson D."/>
            <person name="Fisher S."/>
            <person name="Foley C.D."/>
            <person name="Franke A."/>
            <person name="Friedrich D."/>
            <person name="Gadbois L."/>
            <person name="Gearin G."/>
            <person name="Gearin C.R."/>
            <person name="Giannoukos G."/>
            <person name="Goode T."/>
            <person name="Graham J."/>
            <person name="Grandbois E."/>
            <person name="Grewal S."/>
            <person name="Gyaltsen K."/>
            <person name="Hafez N."/>
            <person name="Hagos B."/>
            <person name="Hall J."/>
            <person name="Henson C."/>
            <person name="Hollinger A."/>
            <person name="Honan T."/>
            <person name="Huard M.D."/>
            <person name="Hughes L."/>
            <person name="Hurhula B."/>
            <person name="Husby M.E."/>
            <person name="Kamat A."/>
            <person name="Kanga B."/>
            <person name="Kashin S."/>
            <person name="Khazanovich D."/>
            <person name="Kisner P."/>
            <person name="Lance K."/>
            <person name="Lara M."/>
            <person name="Lee W."/>
            <person name="Lennon N."/>
            <person name="Letendre F."/>
            <person name="LeVine R."/>
            <person name="Lipovsky A."/>
            <person name="Liu X."/>
            <person name="Liu J."/>
            <person name="Liu S."/>
            <person name="Lokyitsang T."/>
            <person name="Lokyitsang Y."/>
            <person name="Lubonja R."/>
            <person name="Lui A."/>
            <person name="MacDonald P."/>
            <person name="Magnisalis V."/>
            <person name="Maru K."/>
            <person name="Matthews C."/>
            <person name="McCusker W."/>
            <person name="McDonough S."/>
            <person name="Mehta T."/>
            <person name="Meldrim J."/>
            <person name="Meneus L."/>
            <person name="Mihai O."/>
            <person name="Mihalev A."/>
            <person name="Mihova T."/>
            <person name="Mittelman R."/>
            <person name="Mlenga V."/>
            <person name="Montmayeur A."/>
            <person name="Mulrain L."/>
            <person name="Navidi A."/>
            <person name="Naylor J."/>
            <person name="Negash T."/>
            <person name="Nguyen T."/>
            <person name="Nguyen N."/>
            <person name="Nicol R."/>
            <person name="Norbu C."/>
            <person name="Norbu N."/>
            <person name="Novod N."/>
            <person name="O'Neill B."/>
            <person name="Osman S."/>
            <person name="Markiewicz E."/>
            <person name="Oyono O.L."/>
            <person name="Patti C."/>
            <person name="Phunkhang P."/>
            <person name="Pierre F."/>
            <person name="Priest M."/>
            <person name="Raghuraman S."/>
            <person name="Rege F."/>
            <person name="Reyes R."/>
            <person name="Rise C."/>
            <person name="Rogov P."/>
            <person name="Ross K."/>
            <person name="Ryan E."/>
            <person name="Settipalli S."/>
            <person name="Shea T."/>
            <person name="Sherpa N."/>
            <person name="Shi L."/>
            <person name="Shih D."/>
            <person name="Sparrow T."/>
            <person name="Spaulding J."/>
            <person name="Stalker J."/>
            <person name="Stange-Thomann N."/>
            <person name="Stavropoulos S."/>
            <person name="Stone C."/>
            <person name="Strader C."/>
            <person name="Tesfaye S."/>
            <person name="Thomson T."/>
            <person name="Thoulutsang Y."/>
            <person name="Thoulutsang D."/>
            <person name="Topham K."/>
            <person name="Topping I."/>
            <person name="Tsamla T."/>
            <person name="Vassiliev H."/>
            <person name="Vo A."/>
            <person name="Wangchuk T."/>
            <person name="Wangdi T."/>
            <person name="Weiand M."/>
            <person name="Wilkinson J."/>
            <person name="Wilson A."/>
            <person name="Yadav S."/>
            <person name="Young G."/>
            <person name="Yu Q."/>
            <person name="Zembek L."/>
            <person name="Zhong D."/>
            <person name="Zimmer A."/>
            <person name="Zwirko Z."/>
            <person name="Jaffe D.B."/>
            <person name="Alvarez P."/>
            <person name="Brockman W."/>
            <person name="Butler J."/>
            <person name="Chin C."/>
            <person name="Gnerre S."/>
            <person name="Grabherr M."/>
            <person name="Kleber M."/>
            <person name="Mauceli E."/>
            <person name="MacCallum I."/>
        </authorList>
    </citation>
    <scope>NUCLEOTIDE SEQUENCE [LARGE SCALE GENOMIC DNA]</scope>
    <source>
        <strain evidence="7">Tucson 15287-2541.00</strain>
    </source>
</reference>
<dbReference type="PANTHER" id="PTHR12469:SF2">
    <property type="entry name" value="SUCCINATE DEHYDROGENASE ASSEMBLY FACTOR 2, MITOCHONDRIAL"/>
    <property type="match status" value="1"/>
</dbReference>
<dbReference type="SUPFAM" id="SSF109910">
    <property type="entry name" value="YgfY-like"/>
    <property type="match status" value="1"/>
</dbReference>
<sequence length="206" mass="24004">MPRTHSVVCGLWLMSIGRLSSTCNRLNLEWRFGGCQMEEKEAEQEEKEEHLRQAHLGATASQRLLLPLATPKRFASNLDKTEYATPPEVVDFEDPTHLPVPEYPLRPDEPLATRKQRLLYQSRKRGMLENDLLLSTFVAKYLKDFSAEQTALYDQLINGVSNDWDIYYWATNTKPTPPEYNTEIMEMLKQHVKNTERVQRLRQPNL</sequence>
<gene>
    <name evidence="6" type="primary">Dgri\GH20634</name>
    <name evidence="6" type="ORF">Dgri_GH20634</name>
</gene>
<proteinExistence type="inferred from homology"/>
<dbReference type="Gene3D" id="1.10.150.250">
    <property type="entry name" value="Flavinator of succinate dehydrogenase"/>
    <property type="match status" value="1"/>
</dbReference>
<dbReference type="PhylomeDB" id="B4J7I7"/>
<dbReference type="HOGENOM" id="CLU_103054_0_3_1"/>
<evidence type="ECO:0000256" key="5">
    <source>
        <dbReference type="SAM" id="SignalP"/>
    </source>
</evidence>
<dbReference type="GO" id="GO:0006099">
    <property type="term" value="P:tricarboxylic acid cycle"/>
    <property type="evidence" value="ECO:0007669"/>
    <property type="project" value="TreeGrafter"/>
</dbReference>
<dbReference type="InterPro" id="IPR036714">
    <property type="entry name" value="SDH_sf"/>
</dbReference>
<dbReference type="OMA" id="WLMSIGR"/>
<keyword evidence="3 4" id="KW-0143">Chaperone</keyword>
<dbReference type="PANTHER" id="PTHR12469">
    <property type="entry name" value="PROTEIN EMI5 HOMOLOG, MITOCHONDRIAL"/>
    <property type="match status" value="1"/>
</dbReference>
<feature type="chain" id="PRO_5002811577" description="Succinate dehydrogenase assembly factor 2, mitochondrial" evidence="5">
    <location>
        <begin position="23"/>
        <end position="206"/>
    </location>
</feature>
<dbReference type="FunFam" id="1.10.150.250:FF:000002">
    <property type="entry name" value="Succinate dehydrogenase assembly factor 2, mitochondrial"/>
    <property type="match status" value="1"/>
</dbReference>
<feature type="signal peptide" evidence="5">
    <location>
        <begin position="1"/>
        <end position="22"/>
    </location>
</feature>